<sequence length="1198" mass="134291">MSKNRDYSDGPQNMKKVSPLLAVAAEIPLSNSALTKKSTFPQEEYSSTTFSLVDALKNLGYHSIFDIVSVSKQRFVKRHNQSLTGHAEIIFDKAVSMANQLVQHYRQNSLRQHDREKASFRISGAEYQDAGGQVGKLPDYSSLFPEPWDNFCQPDAIESLDSPANYLLDLYKFVQQIEVDGTNQARVLATRREDISQLMLDSEALYKEVRALTIVNNVLSESARKYIDQTGEATKPVNQVLGETRFPFTLPYNLATQQINRGLAENNTELGAVIQQVDTQFPWSTGTAKNHQTLLAYTQLSNEQIEILTEPANFSENLLSRDQLMKSYYSGSTTELVPEKDISRHAYIVAQEEGINGPTKLVENSPNAYDTISITCKNQAGKTITIKLRAENVLTYYRIKARMVPFDNSPPFSRQLKLTYLESDNPDIGNLDEGPYFANMTIYAAMPAENNQRIGQVVDQIDGVVFRAMSYRLAIAKSGTPSSELSPQSNDFFENNYGLSEGQSVQLKQLTVFGDQTNTKVTELENLFSSGKYRPIVSPHVHFSNTIFSSEQTSATFPAPYHYGGVYINAGQRDALEIIRTDDGREIKAVSQFRYDRLNRFIRLQRWFDLPYHQLDLLLASGIKAETNNLDMRITDNILKSLGLFRHLNVQYKVTAEMFASWLYQVTPFSISDNVPFFDQLFNQTKLFDQPLVLDNTEFNYMATQGDDAKTIKQLCAGLGISSVTFQLIAPLVENVYTPIQSAMPGRLKRNLDVVSSLYRLVSIPRTFGLSTEDGLILADILTNDHGYLAKPPVFPLTNTSANSAEQNNLLIFIMKMEIMSAWLVKSKMTAAKLSLMLGKTVLPVVPTDSMVTFFKGIAAGLSENVLLSSSDFIRPELVGIDWWTLLTGEHGLLNQQGLVLDIPPEWNKTEENQIREKVKALFTEEGAVSDNAINIVAQLLIQAKNAQDNLLSSAIAAEYGVEKSLVPLQLLWLGSNVYQVLNMILTGVPETAADLSSQFTDLTYSLLIYTQIINTLKINKNLLLLRLTKPEWLGVLNNKTSNSLSLDEIYSLTRYQDLVSSANQNEDKLYDYFTYANEDHTNQLQSNQSQPNRKTARNGIDDHSETCADILADILGWDANEIYLACTLRALTPPQAQNLLHIDWLRRLQQLATSTNLSVKTLWDASELTISTDFNLYQSVGEAVMAALKAQGDIENV</sequence>
<dbReference type="Proteomes" id="UP000225833">
    <property type="component" value="Unassembled WGS sequence"/>
</dbReference>
<dbReference type="EMBL" id="NIBS01000002">
    <property type="protein sequence ID" value="PHM29354.1"/>
    <property type="molecule type" value="Genomic_DNA"/>
</dbReference>
<evidence type="ECO:0000256" key="1">
    <source>
        <dbReference type="ARBA" id="ARBA00023026"/>
    </source>
</evidence>
<evidence type="ECO:0000313" key="3">
    <source>
        <dbReference type="Proteomes" id="UP000225833"/>
    </source>
</evidence>
<evidence type="ECO:0008006" key="4">
    <source>
        <dbReference type="Google" id="ProtNLM"/>
    </source>
</evidence>
<dbReference type="InterPro" id="IPR018003">
    <property type="entry name" value="Insecticidal_toxin/plasmid_vir"/>
</dbReference>
<gene>
    <name evidence="2" type="ORF">Xbud_00808</name>
</gene>
<protein>
    <recommendedName>
        <fullName evidence="4">Toxin</fullName>
    </recommendedName>
</protein>
<comment type="caution">
    <text evidence="2">The sequence shown here is derived from an EMBL/GenBank/DDBJ whole genome shotgun (WGS) entry which is preliminary data.</text>
</comment>
<name>A0A2D0J4H6_XENBU</name>
<dbReference type="RefSeq" id="WP_099134845.1">
    <property type="nucleotide sequence ID" value="NZ_CAWNNJ010000086.1"/>
</dbReference>
<dbReference type="AlphaFoldDB" id="A0A2D0J4H6"/>
<reference evidence="2 3" key="1">
    <citation type="journal article" date="2017" name="Nat. Microbiol.">
        <title>Natural product diversity associated with the nematode symbionts Photorhabdus and Xenorhabdus.</title>
        <authorList>
            <person name="Tobias N.J."/>
            <person name="Wolff H."/>
            <person name="Djahanschiri B."/>
            <person name="Grundmann F."/>
            <person name="Kronenwerth M."/>
            <person name="Shi Y.M."/>
            <person name="Simonyi S."/>
            <person name="Grun P."/>
            <person name="Shapiro-Ilan D."/>
            <person name="Pidot S.J."/>
            <person name="Stinear T.P."/>
            <person name="Ebersberger I."/>
            <person name="Bode H.B."/>
        </authorList>
    </citation>
    <scope>NUCLEOTIDE SEQUENCE [LARGE SCALE GENOMIC DNA]</scope>
    <source>
        <strain evidence="2 3">DSM 16342</strain>
    </source>
</reference>
<keyword evidence="1" id="KW-0843">Virulence</keyword>
<accession>A0A2D0J4H6</accession>
<dbReference type="Pfam" id="PF03538">
    <property type="entry name" value="VRP1"/>
    <property type="match status" value="1"/>
</dbReference>
<proteinExistence type="predicted"/>
<organism evidence="2 3">
    <name type="scientific">Xenorhabdus budapestensis</name>
    <dbReference type="NCBI Taxonomy" id="290110"/>
    <lineage>
        <taxon>Bacteria</taxon>
        <taxon>Pseudomonadati</taxon>
        <taxon>Pseudomonadota</taxon>
        <taxon>Gammaproteobacteria</taxon>
        <taxon>Enterobacterales</taxon>
        <taxon>Morganellaceae</taxon>
        <taxon>Xenorhabdus</taxon>
    </lineage>
</organism>
<dbReference type="OrthoDB" id="6749953at2"/>
<evidence type="ECO:0000313" key="2">
    <source>
        <dbReference type="EMBL" id="PHM29354.1"/>
    </source>
</evidence>